<dbReference type="RefSeq" id="WP_189824933.1">
    <property type="nucleotide sequence ID" value="NZ_BMVC01000008.1"/>
</dbReference>
<reference evidence="3" key="1">
    <citation type="journal article" date="2014" name="Int. J. Syst. Evol. Microbiol.">
        <title>Complete genome sequence of Corynebacterium casei LMG S-19264T (=DSM 44701T), isolated from a smear-ripened cheese.</title>
        <authorList>
            <consortium name="US DOE Joint Genome Institute (JGI-PGF)"/>
            <person name="Walter F."/>
            <person name="Albersmeier A."/>
            <person name="Kalinowski J."/>
            <person name="Ruckert C."/>
        </authorList>
    </citation>
    <scope>NUCLEOTIDE SEQUENCE</scope>
    <source>
        <strain evidence="3">JCM 4637</strain>
    </source>
</reference>
<proteinExistence type="predicted"/>
<protein>
    <submittedName>
        <fullName evidence="3">Protein phosphatase</fullName>
    </submittedName>
</protein>
<dbReference type="AlphaFoldDB" id="A0A918X088"/>
<dbReference type="Gene3D" id="3.90.190.10">
    <property type="entry name" value="Protein tyrosine phosphatase superfamily"/>
    <property type="match status" value="1"/>
</dbReference>
<evidence type="ECO:0000256" key="1">
    <source>
        <dbReference type="SAM" id="Phobius"/>
    </source>
</evidence>
<dbReference type="EMBL" id="BMVC01000008">
    <property type="protein sequence ID" value="GHC99575.1"/>
    <property type="molecule type" value="Genomic_DNA"/>
</dbReference>
<keyword evidence="1" id="KW-0812">Transmembrane</keyword>
<dbReference type="PROSITE" id="PS50056">
    <property type="entry name" value="TYR_PHOSPHATASE_2"/>
    <property type="match status" value="1"/>
</dbReference>
<dbReference type="Proteomes" id="UP000638353">
    <property type="component" value="Unassembled WGS sequence"/>
</dbReference>
<evidence type="ECO:0000259" key="2">
    <source>
        <dbReference type="PROSITE" id="PS50056"/>
    </source>
</evidence>
<name>A0A918X088_9ACTN</name>
<dbReference type="SUPFAM" id="SSF52799">
    <property type="entry name" value="(Phosphotyrosine protein) phosphatases II"/>
    <property type="match status" value="1"/>
</dbReference>
<reference evidence="3" key="2">
    <citation type="submission" date="2020-09" db="EMBL/GenBank/DDBJ databases">
        <authorList>
            <person name="Sun Q."/>
            <person name="Ohkuma M."/>
        </authorList>
    </citation>
    <scope>NUCLEOTIDE SEQUENCE</scope>
    <source>
        <strain evidence="3">JCM 4637</strain>
    </source>
</reference>
<accession>A0A918X088</accession>
<dbReference type="InterPro" id="IPR029021">
    <property type="entry name" value="Prot-tyrosine_phosphatase-like"/>
</dbReference>
<keyword evidence="1" id="KW-0472">Membrane</keyword>
<evidence type="ECO:0000313" key="4">
    <source>
        <dbReference type="Proteomes" id="UP000638353"/>
    </source>
</evidence>
<gene>
    <name evidence="3" type="ORF">GCM10010334_43280</name>
</gene>
<sequence>MRTRRKGSGLPEPHTPWEEIVPGLWMGGHYWLDGAGTVHPVVADGRFDVVVSLFVRPDHGPPPGVDHRVAEIPDGPLTAEQLVTVRKLAQGAAQDVAEGRRVLVRCYAGFNRSGLVVGQTLVDLGHSPAEAVDLIRRRRSRHALHNGLFAQYLTTGLDVAALLAGLDAPS</sequence>
<comment type="caution">
    <text evidence="3">The sequence shown here is derived from an EMBL/GenBank/DDBJ whole genome shotgun (WGS) entry which is preliminary data.</text>
</comment>
<feature type="transmembrane region" description="Helical" evidence="1">
    <location>
        <begin position="146"/>
        <end position="166"/>
    </location>
</feature>
<organism evidence="3 4">
    <name type="scientific">Streptomyces finlayi</name>
    <dbReference type="NCBI Taxonomy" id="67296"/>
    <lineage>
        <taxon>Bacteria</taxon>
        <taxon>Bacillati</taxon>
        <taxon>Actinomycetota</taxon>
        <taxon>Actinomycetes</taxon>
        <taxon>Kitasatosporales</taxon>
        <taxon>Streptomycetaceae</taxon>
        <taxon>Streptomyces</taxon>
    </lineage>
</organism>
<feature type="domain" description="Tyrosine specific protein phosphatases" evidence="2">
    <location>
        <begin position="79"/>
        <end position="139"/>
    </location>
</feature>
<keyword evidence="1" id="KW-1133">Transmembrane helix</keyword>
<dbReference type="InterPro" id="IPR000387">
    <property type="entry name" value="Tyr_Pase_dom"/>
</dbReference>
<evidence type="ECO:0000313" key="3">
    <source>
        <dbReference type="EMBL" id="GHC99575.1"/>
    </source>
</evidence>